<dbReference type="AlphaFoldDB" id="A0A1I7YE19"/>
<dbReference type="PANTHER" id="PTHR12601:SF6">
    <property type="entry name" value="CLUSTERED MITOCHONDRIA PROTEIN HOMOLOG"/>
    <property type="match status" value="1"/>
</dbReference>
<dbReference type="InterPro" id="IPR023231">
    <property type="entry name" value="GSKIP_dom_sf"/>
</dbReference>
<keyword evidence="2" id="KW-0175">Coiled coil</keyword>
<proteinExistence type="inferred from homology"/>
<dbReference type="InterPro" id="IPR028275">
    <property type="entry name" value="CLU_N"/>
</dbReference>
<feature type="compositionally biased region" description="Polar residues" evidence="3">
    <location>
        <begin position="34"/>
        <end position="44"/>
    </location>
</feature>
<dbReference type="Pfam" id="PF13424">
    <property type="entry name" value="TPR_12"/>
    <property type="match status" value="1"/>
</dbReference>
<evidence type="ECO:0000256" key="3">
    <source>
        <dbReference type="SAM" id="MobiDB-lite"/>
    </source>
</evidence>
<dbReference type="SUPFAM" id="SSF103107">
    <property type="entry name" value="Hypothetical protein c14orf129, hspc210"/>
    <property type="match status" value="1"/>
</dbReference>
<dbReference type="InterPro" id="IPR027523">
    <property type="entry name" value="CLU_prot"/>
</dbReference>
<protein>
    <recommendedName>
        <fullName evidence="2">Clustered mitochondria protein homolog</fullName>
    </recommendedName>
</protein>
<dbReference type="InterPro" id="IPR011990">
    <property type="entry name" value="TPR-like_helical_dom_sf"/>
</dbReference>
<dbReference type="PROSITE" id="PS51823">
    <property type="entry name" value="CLU"/>
    <property type="match status" value="1"/>
</dbReference>
<evidence type="ECO:0000259" key="4">
    <source>
        <dbReference type="PROSITE" id="PS51823"/>
    </source>
</evidence>
<dbReference type="Gene3D" id="3.30.2280.10">
    <property type="entry name" value="Hypothetical protein (hspc210)"/>
    <property type="match status" value="1"/>
</dbReference>
<dbReference type="WBParaSite" id="L893_g15377.t1">
    <property type="protein sequence ID" value="L893_g15377.t1"/>
    <property type="gene ID" value="L893_g15377"/>
</dbReference>
<dbReference type="Pfam" id="PF15044">
    <property type="entry name" value="CLU_N"/>
    <property type="match status" value="1"/>
</dbReference>
<organism evidence="5 6">
    <name type="scientific">Steinernema glaseri</name>
    <dbReference type="NCBI Taxonomy" id="37863"/>
    <lineage>
        <taxon>Eukaryota</taxon>
        <taxon>Metazoa</taxon>
        <taxon>Ecdysozoa</taxon>
        <taxon>Nematoda</taxon>
        <taxon>Chromadorea</taxon>
        <taxon>Rhabditida</taxon>
        <taxon>Tylenchina</taxon>
        <taxon>Panagrolaimomorpha</taxon>
        <taxon>Strongyloidoidea</taxon>
        <taxon>Steinernematidae</taxon>
        <taxon>Steinernema</taxon>
    </lineage>
</organism>
<dbReference type="PANTHER" id="PTHR12601">
    <property type="entry name" value="EUKARYOTIC TRANSLATION INITIATION FACTOR 3 SUBUNIT EIF-3"/>
    <property type="match status" value="1"/>
</dbReference>
<dbReference type="Proteomes" id="UP000095287">
    <property type="component" value="Unplaced"/>
</dbReference>
<dbReference type="Pfam" id="PF13236">
    <property type="entry name" value="CLU"/>
    <property type="match status" value="1"/>
</dbReference>
<dbReference type="GO" id="GO:0007005">
    <property type="term" value="P:mitochondrion organization"/>
    <property type="evidence" value="ECO:0007669"/>
    <property type="project" value="UniProtKB-UniRule"/>
</dbReference>
<evidence type="ECO:0000256" key="2">
    <source>
        <dbReference type="HAMAP-Rule" id="MF_03013"/>
    </source>
</evidence>
<evidence type="ECO:0000313" key="6">
    <source>
        <dbReference type="WBParaSite" id="L893_g15377.t1"/>
    </source>
</evidence>
<dbReference type="GO" id="GO:0005737">
    <property type="term" value="C:cytoplasm"/>
    <property type="evidence" value="ECO:0007669"/>
    <property type="project" value="UniProtKB-SubCell"/>
</dbReference>
<keyword evidence="1 2" id="KW-0963">Cytoplasm</keyword>
<dbReference type="CDD" id="cd15466">
    <property type="entry name" value="CLU-central"/>
    <property type="match status" value="1"/>
</dbReference>
<reference evidence="6" key="1">
    <citation type="submission" date="2016-11" db="UniProtKB">
        <authorList>
            <consortium name="WormBaseParasite"/>
        </authorList>
    </citation>
    <scope>IDENTIFICATION</scope>
</reference>
<dbReference type="GO" id="GO:0003729">
    <property type="term" value="F:mRNA binding"/>
    <property type="evidence" value="ECO:0007669"/>
    <property type="project" value="TreeGrafter"/>
</dbReference>
<accession>A0A1I7YE19</accession>
<feature type="compositionally biased region" description="Basic and acidic residues" evidence="3">
    <location>
        <begin position="1249"/>
        <end position="1265"/>
    </location>
</feature>
<dbReference type="HAMAP" id="MF_03013">
    <property type="entry name" value="CLU"/>
    <property type="match status" value="1"/>
</dbReference>
<comment type="similarity">
    <text evidence="2">Belongs to the CLU family.</text>
</comment>
<evidence type="ECO:0000256" key="1">
    <source>
        <dbReference type="ARBA" id="ARBA00022490"/>
    </source>
</evidence>
<dbReference type="FunFam" id="3.30.2280.10:FF:000002">
    <property type="entry name" value="Clustered mitochondria protein homolog"/>
    <property type="match status" value="1"/>
</dbReference>
<dbReference type="InterPro" id="IPR025697">
    <property type="entry name" value="CLU_dom"/>
</dbReference>
<keyword evidence="5" id="KW-1185">Reference proteome</keyword>
<dbReference type="Pfam" id="PF05303">
    <property type="entry name" value="GSKIP_dom"/>
    <property type="match status" value="1"/>
</dbReference>
<feature type="region of interest" description="Disordered" evidence="3">
    <location>
        <begin position="829"/>
        <end position="861"/>
    </location>
</feature>
<name>A0A1I7YE19_9BILA</name>
<dbReference type="InterPro" id="IPR033646">
    <property type="entry name" value="CLU-central"/>
</dbReference>
<feature type="region of interest" description="Disordered" evidence="3">
    <location>
        <begin position="1240"/>
        <end position="1265"/>
    </location>
</feature>
<feature type="coiled-coil region" evidence="2">
    <location>
        <begin position="663"/>
        <end position="697"/>
    </location>
</feature>
<comment type="function">
    <text evidence="2">mRNA-binding protein involved in proper cytoplasmic distribution of mitochondria.</text>
</comment>
<feature type="region of interest" description="Disordered" evidence="3">
    <location>
        <begin position="22"/>
        <end position="61"/>
    </location>
</feature>
<evidence type="ECO:0000313" key="5">
    <source>
        <dbReference type="Proteomes" id="UP000095287"/>
    </source>
</evidence>
<dbReference type="InterPro" id="IPR007967">
    <property type="entry name" value="GSKIP_dom"/>
</dbReference>
<feature type="domain" description="Clu" evidence="4">
    <location>
        <begin position="342"/>
        <end position="591"/>
    </location>
</feature>
<sequence>MGEHDVDTAGVVVAAEADAVTVAPSAHTDDSGHESITPNSQRSVTPAEGSAEKTGEEEEATSTIRLHLQLPTSEVIDVQVNVGEMAQELQQLLLERESTCHRTCFTLQFEGKPIDGFTELRNVENLKDGSTIKVVEEQYALRDVRIHLRHVRELCRSFDTTDAAVGRECASLSFVSTLNAYDDKKALGDKPSDFLPPSYLFPGAKERLLEPMIPTKDKDSSVNVVRNISVTSFNPPPGPRKMRGDVLYLAVDTMENRRFHITACNRGFFVNSSTDAVFKPTPSSQFKTVYHSLVDLISAISSTFKKNFPALLKRRIERHAFEKLPTPYQTYGWSVQNQDNADDFLRAEDYTHPHKIGMEDVVPGQIRDWNEEIQTTHELPRGEYPERLIRERAIFKIHTDFVAAAVKGAQQVIDGNVVPINPGDEPRTHMYIWNNIFFSLGFDVKDHYKELGGDAAAHVATSNDLQGVRAYDALDTEHLFTLGMVIVDYKGYRVTAQSIIPGILEREQEQSVVYGSIDFGKTIIGNEKYSELLAKTTEALRIEPHVVKSGKDDDKEVQLHSSFETKGIIGNDRRHYILDLLRTFPPDVNYLEKAEVTEKAAELGYPRKFPHKLAALRHELIDTFIESRYLNYLRHAAMLVNEIKGAKGQAVKAEEVVTAASDVKEAVSEIKKSDEAVEKSEQKLSEETKQIMREAAKEAGSMRDDEFEIRFNPDCYCDFVQHIPVLLEDCRQHQLNPIDGIGLTDAMHARGINVRYLGKIATDVKKDEEAGKDAEGKLDYLRRLCLMELFTRSAKHVFRPYVQDVSPSSFAAAVAHFLNCAFGAQPATNGRAEGPATSPEEATKKSKKGKKKSSSTSSTGTYVGGRKVCDSWNQFTARDFWRKLCADCDSYYGFSIEEDTSEAFFEKHELSKTALLRRFCIMVGIQLVVKDYNLDVSKARQPFSDEDIFNMVPVVKHVDKKSRDATNLFIAGQSRMQQGQFRGAYELIAESLNQMNSVYGSLHPDMGQCLRALARIAYILGEPQEAFVHQHKAVFTSERCLGLDHAQTISDYIQLAHFTFANMRIMASLRILYRARYLLLLAFGEQHPLMSQIDANIGVILFAMNEHDVAYKFLENARQLHDHFMGSKQNLKTAMIYHLLARVCSHRGDFRQALQMERVTYDVYDKSFGADNSRTKTSSNCLKHYLNQAVNLQKSIDGAAKRGQLNADLIPKPLPQLTIHEILEILNILNGIIFIQVPKNEASTSETKPSTEKTEEKPTDDVDLD</sequence>
<comment type="subcellular location">
    <subcellularLocation>
        <location evidence="2">Cytoplasm</location>
    </subcellularLocation>
</comment>
<dbReference type="Gene3D" id="1.25.40.10">
    <property type="entry name" value="Tetratricopeptide repeat domain"/>
    <property type="match status" value="2"/>
</dbReference>
<keyword evidence="2" id="KW-0694">RNA-binding</keyword>
<dbReference type="GO" id="GO:0048312">
    <property type="term" value="P:intracellular distribution of mitochondria"/>
    <property type="evidence" value="ECO:0007669"/>
    <property type="project" value="TreeGrafter"/>
</dbReference>
<dbReference type="SUPFAM" id="SSF48452">
    <property type="entry name" value="TPR-like"/>
    <property type="match status" value="1"/>
</dbReference>
<dbReference type="Pfam" id="PF12807">
    <property type="entry name" value="eIF3_p135"/>
    <property type="match status" value="1"/>
</dbReference>